<keyword evidence="1" id="KW-0812">Transmembrane</keyword>
<proteinExistence type="predicted"/>
<sequence length="242" mass="27826">MILAQAEPVVPQVIIQSGTSWYIPVIATAIVAAAGWYFVHRASQSRDLLNWRRTTLLTAVSTLIEASIKRRALIAKGTDERDRPKDAIEEQEQRILTAEIQINTCMAEDVSNYARAIKKLHQQSDTALSKLDFAWGSNAYASVRILSEEETEKLEKAAYIPNNQLEWNHQQLVKALQIEIKLRKYEFNPDEAQVINIASNRSFRLPARMRKWFWTKKRVWSFRWASKKSENENKNAATSPNP</sequence>
<name>A0A2A5JAH1_RHOSG</name>
<evidence type="ECO:0000313" key="3">
    <source>
        <dbReference type="Proteomes" id="UP000230886"/>
    </source>
</evidence>
<evidence type="ECO:0000256" key="1">
    <source>
        <dbReference type="SAM" id="Phobius"/>
    </source>
</evidence>
<keyword evidence="1" id="KW-0472">Membrane</keyword>
<dbReference type="RefSeq" id="WP_099697679.1">
    <property type="nucleotide sequence ID" value="NZ_NOVD01000009.1"/>
</dbReference>
<gene>
    <name evidence="2" type="ORF">CHR55_15310</name>
</gene>
<dbReference type="EMBL" id="NOVD01000009">
    <property type="protein sequence ID" value="PCK26342.1"/>
    <property type="molecule type" value="Genomic_DNA"/>
</dbReference>
<reference evidence="2 3" key="1">
    <citation type="submission" date="2017-07" db="EMBL/GenBank/DDBJ databases">
        <title>Draft sequence of Rhodococcus enclensis 23b-28.</title>
        <authorList>
            <person name="Besaury L."/>
            <person name="Sancelme M."/>
            <person name="Amato P."/>
            <person name="Lallement A."/>
            <person name="Delort A.-M."/>
        </authorList>
    </citation>
    <scope>NUCLEOTIDE SEQUENCE [LARGE SCALE GENOMIC DNA]</scope>
    <source>
        <strain evidence="2 3">23b-28</strain>
    </source>
</reference>
<protein>
    <submittedName>
        <fullName evidence="2">Uncharacterized protein</fullName>
    </submittedName>
</protein>
<keyword evidence="1" id="KW-1133">Transmembrane helix</keyword>
<dbReference type="AlphaFoldDB" id="A0A2A5JAH1"/>
<feature type="transmembrane region" description="Helical" evidence="1">
    <location>
        <begin position="20"/>
        <end position="39"/>
    </location>
</feature>
<organism evidence="2 3">
    <name type="scientific">Rhodococcus qingshengii</name>
    <dbReference type="NCBI Taxonomy" id="334542"/>
    <lineage>
        <taxon>Bacteria</taxon>
        <taxon>Bacillati</taxon>
        <taxon>Actinomycetota</taxon>
        <taxon>Actinomycetes</taxon>
        <taxon>Mycobacteriales</taxon>
        <taxon>Nocardiaceae</taxon>
        <taxon>Rhodococcus</taxon>
        <taxon>Rhodococcus erythropolis group</taxon>
    </lineage>
</organism>
<evidence type="ECO:0000313" key="2">
    <source>
        <dbReference type="EMBL" id="PCK26342.1"/>
    </source>
</evidence>
<dbReference type="Proteomes" id="UP000230886">
    <property type="component" value="Unassembled WGS sequence"/>
</dbReference>
<accession>A0A2A5JAH1</accession>
<comment type="caution">
    <text evidence="2">The sequence shown here is derived from an EMBL/GenBank/DDBJ whole genome shotgun (WGS) entry which is preliminary data.</text>
</comment>